<protein>
    <submittedName>
        <fullName evidence="2">Uncharacterized protein</fullName>
    </submittedName>
</protein>
<gene>
    <name evidence="2" type="ORF">BCR42DRAFT_415236</name>
</gene>
<dbReference type="OrthoDB" id="2286123at2759"/>
<accession>A0A1X2IHG1</accession>
<name>A0A1X2IHG1_9FUNG</name>
<evidence type="ECO:0000313" key="3">
    <source>
        <dbReference type="Proteomes" id="UP000193560"/>
    </source>
</evidence>
<keyword evidence="3" id="KW-1185">Reference proteome</keyword>
<evidence type="ECO:0000313" key="2">
    <source>
        <dbReference type="EMBL" id="ORZ16527.1"/>
    </source>
</evidence>
<feature type="compositionally biased region" description="Low complexity" evidence="1">
    <location>
        <begin position="128"/>
        <end position="179"/>
    </location>
</feature>
<reference evidence="2 3" key="1">
    <citation type="submission" date="2016-07" db="EMBL/GenBank/DDBJ databases">
        <title>Pervasive Adenine N6-methylation of Active Genes in Fungi.</title>
        <authorList>
            <consortium name="DOE Joint Genome Institute"/>
            <person name="Mondo S.J."/>
            <person name="Dannebaum R.O."/>
            <person name="Kuo R.C."/>
            <person name="Labutti K."/>
            <person name="Haridas S."/>
            <person name="Kuo A."/>
            <person name="Salamov A."/>
            <person name="Ahrendt S.R."/>
            <person name="Lipzen A."/>
            <person name="Sullivan W."/>
            <person name="Andreopoulos W.B."/>
            <person name="Clum A."/>
            <person name="Lindquist E."/>
            <person name="Daum C."/>
            <person name="Ramamoorthy G.K."/>
            <person name="Gryganskyi A."/>
            <person name="Culley D."/>
            <person name="Magnuson J.K."/>
            <person name="James T.Y."/>
            <person name="O'Malley M.A."/>
            <person name="Stajich J.E."/>
            <person name="Spatafora J.W."/>
            <person name="Visel A."/>
            <person name="Grigoriev I.V."/>
        </authorList>
    </citation>
    <scope>NUCLEOTIDE SEQUENCE [LARGE SCALE GENOMIC DNA]</scope>
    <source>
        <strain evidence="2 3">NRRL 1336</strain>
    </source>
</reference>
<proteinExistence type="predicted"/>
<feature type="compositionally biased region" description="Basic and acidic residues" evidence="1">
    <location>
        <begin position="44"/>
        <end position="53"/>
    </location>
</feature>
<feature type="region of interest" description="Disordered" evidence="1">
    <location>
        <begin position="44"/>
        <end position="74"/>
    </location>
</feature>
<sequence>MSVETDCIMEADVSAWPSSYYGRGKRVDLEKFFEKVQQEQKEIEQRQQEDLVRKRSQRHGNGRSGVRQVRFSPDPPTVFEYEAEYDTFDRLVSNIGQSKDIWPSHARRPPQRLDLRPIRNHQYGTPSTCTTATNLPPPTTTLSPERTPSTSSTVRSSSLSSASTTRSSSLSSTSTTGLPSTPPLSPSPCHSPHDDSSDEEEQPSPIVPLTPTNSLPFSPTTLTKKLTAVFTRRKRS</sequence>
<comment type="caution">
    <text evidence="2">The sequence shown here is derived from an EMBL/GenBank/DDBJ whole genome shotgun (WGS) entry which is preliminary data.</text>
</comment>
<dbReference type="EMBL" id="MCGE01000011">
    <property type="protein sequence ID" value="ORZ16527.1"/>
    <property type="molecule type" value="Genomic_DNA"/>
</dbReference>
<organism evidence="2 3">
    <name type="scientific">Absidia repens</name>
    <dbReference type="NCBI Taxonomy" id="90262"/>
    <lineage>
        <taxon>Eukaryota</taxon>
        <taxon>Fungi</taxon>
        <taxon>Fungi incertae sedis</taxon>
        <taxon>Mucoromycota</taxon>
        <taxon>Mucoromycotina</taxon>
        <taxon>Mucoromycetes</taxon>
        <taxon>Mucorales</taxon>
        <taxon>Cunninghamellaceae</taxon>
        <taxon>Absidia</taxon>
    </lineage>
</organism>
<evidence type="ECO:0000256" key="1">
    <source>
        <dbReference type="SAM" id="MobiDB-lite"/>
    </source>
</evidence>
<dbReference type="AlphaFoldDB" id="A0A1X2IHG1"/>
<feature type="region of interest" description="Disordered" evidence="1">
    <location>
        <begin position="100"/>
        <end position="221"/>
    </location>
</feature>
<dbReference type="Proteomes" id="UP000193560">
    <property type="component" value="Unassembled WGS sequence"/>
</dbReference>
<feature type="compositionally biased region" description="Polar residues" evidence="1">
    <location>
        <begin position="210"/>
        <end position="221"/>
    </location>
</feature>